<dbReference type="SUPFAM" id="SSF82549">
    <property type="entry name" value="DAK1/DegV-like"/>
    <property type="match status" value="1"/>
</dbReference>
<reference evidence="2 3" key="1">
    <citation type="submission" date="2018-08" db="EMBL/GenBank/DDBJ databases">
        <title>Meiothermus roseus NBRC 110900 genome sequencing project.</title>
        <authorList>
            <person name="Da Costa M.S."/>
            <person name="Albuquerque L."/>
            <person name="Raposo P."/>
            <person name="Froufe H.J.C."/>
            <person name="Barroso C.S."/>
            <person name="Egas C."/>
        </authorList>
    </citation>
    <scope>NUCLEOTIDE SEQUENCE [LARGE SCALE GENOMIC DNA]</scope>
    <source>
        <strain evidence="2 3">NBRC 110900</strain>
    </source>
</reference>
<dbReference type="PROSITE" id="PS51482">
    <property type="entry name" value="DEGV"/>
    <property type="match status" value="1"/>
</dbReference>
<dbReference type="Gene3D" id="3.30.1180.10">
    <property type="match status" value="1"/>
</dbReference>
<comment type="caution">
    <text evidence="2">The sequence shown here is derived from an EMBL/GenBank/DDBJ whole genome shotgun (WGS) entry which is preliminary data.</text>
</comment>
<dbReference type="Proteomes" id="UP000265341">
    <property type="component" value="Unassembled WGS sequence"/>
</dbReference>
<gene>
    <name evidence="2" type="ORF">Mrose_00069</name>
</gene>
<organism evidence="2 3">
    <name type="scientific">Calidithermus roseus</name>
    <dbReference type="NCBI Taxonomy" id="1644118"/>
    <lineage>
        <taxon>Bacteria</taxon>
        <taxon>Thermotogati</taxon>
        <taxon>Deinococcota</taxon>
        <taxon>Deinococci</taxon>
        <taxon>Thermales</taxon>
        <taxon>Thermaceae</taxon>
        <taxon>Calidithermus</taxon>
    </lineage>
</organism>
<dbReference type="InterPro" id="IPR003797">
    <property type="entry name" value="DegV"/>
</dbReference>
<name>A0A399EZ65_9DEIN</name>
<keyword evidence="1" id="KW-0446">Lipid-binding</keyword>
<dbReference type="AlphaFoldDB" id="A0A399EZ65"/>
<dbReference type="PANTHER" id="PTHR33434:SF2">
    <property type="entry name" value="FATTY ACID-BINDING PROTEIN TM_1468"/>
    <property type="match status" value="1"/>
</dbReference>
<dbReference type="PANTHER" id="PTHR33434">
    <property type="entry name" value="DEGV DOMAIN-CONTAINING PROTEIN DR_1986-RELATED"/>
    <property type="match status" value="1"/>
</dbReference>
<dbReference type="InterPro" id="IPR043168">
    <property type="entry name" value="DegV_C"/>
</dbReference>
<dbReference type="GO" id="GO:0008289">
    <property type="term" value="F:lipid binding"/>
    <property type="evidence" value="ECO:0007669"/>
    <property type="project" value="UniProtKB-KW"/>
</dbReference>
<protein>
    <submittedName>
        <fullName evidence="2">Fatty acid-binding protein</fullName>
    </submittedName>
</protein>
<dbReference type="InterPro" id="IPR050270">
    <property type="entry name" value="DegV_domain_contain"/>
</dbReference>
<dbReference type="Pfam" id="PF02645">
    <property type="entry name" value="DegV"/>
    <property type="match status" value="1"/>
</dbReference>
<dbReference type="Gene3D" id="3.40.50.10170">
    <property type="match status" value="1"/>
</dbReference>
<accession>A0A399EZ65</accession>
<evidence type="ECO:0000313" key="2">
    <source>
        <dbReference type="EMBL" id="RIH89844.1"/>
    </source>
</evidence>
<evidence type="ECO:0000313" key="3">
    <source>
        <dbReference type="Proteomes" id="UP000265341"/>
    </source>
</evidence>
<dbReference type="OrthoDB" id="9780660at2"/>
<evidence type="ECO:0000256" key="1">
    <source>
        <dbReference type="ARBA" id="ARBA00023121"/>
    </source>
</evidence>
<proteinExistence type="predicted"/>
<keyword evidence="3" id="KW-1185">Reference proteome</keyword>
<dbReference type="NCBIfam" id="TIGR00762">
    <property type="entry name" value="DegV"/>
    <property type="match status" value="1"/>
</dbReference>
<sequence>MKIGLVTDSTSDLSPAQAQALGVQVVPLYVNFKGKVYKDWVEIKPADIFEGVRAGAELPSSSQPSPQDFKEAYEKALQSADHVLSIHISSKLSGTVQSAQLAASEFPGRITIFDSLAASQGIGMMVERAKELLDQGADLRSTMTELERIRTDHKVLFSLATLEYLKKNGRIGGAQALLGSLLGIKPILTIKEGRVEPVGRARGEKKALAEMVEGFKAWTQGRKRIRIYYLYNGDISAVEAFRAAVRSSGLPVEEHSSSEVGAVISTHTGPGVYGFYAYSL</sequence>
<dbReference type="EMBL" id="QWLA01000001">
    <property type="protein sequence ID" value="RIH89844.1"/>
    <property type="molecule type" value="Genomic_DNA"/>
</dbReference>
<dbReference type="RefSeq" id="WP_119275445.1">
    <property type="nucleotide sequence ID" value="NZ_QWLA01000001.1"/>
</dbReference>